<evidence type="ECO:0000256" key="1">
    <source>
        <dbReference type="ARBA" id="ARBA00009631"/>
    </source>
</evidence>
<dbReference type="PANTHER" id="PTHR47385:SF20">
    <property type="entry name" value="TRANSGELIN-2"/>
    <property type="match status" value="1"/>
</dbReference>
<dbReference type="Proteomes" id="UP001228049">
    <property type="component" value="Unassembled WGS sequence"/>
</dbReference>
<protein>
    <recommendedName>
        <fullName evidence="2">Transgelin</fullName>
    </recommendedName>
</protein>
<evidence type="ECO:0000259" key="6">
    <source>
        <dbReference type="PROSITE" id="PS50871"/>
    </source>
</evidence>
<dbReference type="PROSITE" id="PS50871">
    <property type="entry name" value="C1Q"/>
    <property type="match status" value="1"/>
</dbReference>
<dbReference type="Pfam" id="PF00307">
    <property type="entry name" value="CH"/>
    <property type="match status" value="1"/>
</dbReference>
<dbReference type="PRINTS" id="PR00007">
    <property type="entry name" value="COMPLEMNTC1Q"/>
</dbReference>
<feature type="compositionally biased region" description="Polar residues" evidence="3">
    <location>
        <begin position="360"/>
        <end position="370"/>
    </location>
</feature>
<evidence type="ECO:0000256" key="3">
    <source>
        <dbReference type="SAM" id="MobiDB-lite"/>
    </source>
</evidence>
<feature type="signal peptide" evidence="4">
    <location>
        <begin position="1"/>
        <end position="21"/>
    </location>
</feature>
<comment type="caution">
    <text evidence="7">The sequence shown here is derived from an EMBL/GenBank/DDBJ whole genome shotgun (WGS) entry which is preliminary data.</text>
</comment>
<dbReference type="InterPro" id="IPR000557">
    <property type="entry name" value="Calponin_repeat"/>
</dbReference>
<dbReference type="PRINTS" id="PR00888">
    <property type="entry name" value="SM22CALPONIN"/>
</dbReference>
<dbReference type="InterPro" id="IPR003096">
    <property type="entry name" value="SM22_calponin"/>
</dbReference>
<dbReference type="InterPro" id="IPR008983">
    <property type="entry name" value="Tumour_necrosis_fac-like_dom"/>
</dbReference>
<dbReference type="GO" id="GO:0007015">
    <property type="term" value="P:actin filament organization"/>
    <property type="evidence" value="ECO:0007669"/>
    <property type="project" value="TreeGrafter"/>
</dbReference>
<keyword evidence="4" id="KW-0732">Signal</keyword>
<evidence type="ECO:0000256" key="2">
    <source>
        <dbReference type="RuleBase" id="RU361224"/>
    </source>
</evidence>
<dbReference type="InterPro" id="IPR050606">
    <property type="entry name" value="Calponin-like"/>
</dbReference>
<dbReference type="PANTHER" id="PTHR47385">
    <property type="entry name" value="CALPONIN"/>
    <property type="match status" value="1"/>
</dbReference>
<reference evidence="7" key="1">
    <citation type="submission" date="2023-04" db="EMBL/GenBank/DDBJ databases">
        <title>Chromosome-level genome of Chaenocephalus aceratus.</title>
        <authorList>
            <person name="Park H."/>
        </authorList>
    </citation>
    <scope>NUCLEOTIDE SEQUENCE</scope>
    <source>
        <strain evidence="7">DE</strain>
        <tissue evidence="7">Muscle</tissue>
    </source>
</reference>
<feature type="region of interest" description="Disordered" evidence="3">
    <location>
        <begin position="360"/>
        <end position="380"/>
    </location>
</feature>
<dbReference type="SMART" id="SM00110">
    <property type="entry name" value="C1Q"/>
    <property type="match status" value="1"/>
</dbReference>
<feature type="domain" description="C1q" evidence="6">
    <location>
        <begin position="92"/>
        <end position="160"/>
    </location>
</feature>
<gene>
    <name evidence="7" type="ORF">KUDE01_000971</name>
</gene>
<evidence type="ECO:0000259" key="5">
    <source>
        <dbReference type="PROSITE" id="PS50021"/>
    </source>
</evidence>
<evidence type="ECO:0000256" key="4">
    <source>
        <dbReference type="SAM" id="SignalP"/>
    </source>
</evidence>
<dbReference type="Pfam" id="PF00386">
    <property type="entry name" value="C1q"/>
    <property type="match status" value="1"/>
</dbReference>
<dbReference type="PRINTS" id="PR00890">
    <property type="entry name" value="TRANSGELIN"/>
</dbReference>
<dbReference type="Pfam" id="PF00402">
    <property type="entry name" value="Calponin"/>
    <property type="match status" value="1"/>
</dbReference>
<dbReference type="EMBL" id="JASDAP010000007">
    <property type="protein sequence ID" value="KAK1900184.1"/>
    <property type="molecule type" value="Genomic_DNA"/>
</dbReference>
<organism evidence="7 8">
    <name type="scientific">Dissostichus eleginoides</name>
    <name type="common">Patagonian toothfish</name>
    <name type="synonym">Dissostichus amissus</name>
    <dbReference type="NCBI Taxonomy" id="100907"/>
    <lineage>
        <taxon>Eukaryota</taxon>
        <taxon>Metazoa</taxon>
        <taxon>Chordata</taxon>
        <taxon>Craniata</taxon>
        <taxon>Vertebrata</taxon>
        <taxon>Euteleostomi</taxon>
        <taxon>Actinopterygii</taxon>
        <taxon>Neopterygii</taxon>
        <taxon>Teleostei</taxon>
        <taxon>Neoteleostei</taxon>
        <taxon>Acanthomorphata</taxon>
        <taxon>Eupercaria</taxon>
        <taxon>Perciformes</taxon>
        <taxon>Notothenioidei</taxon>
        <taxon>Nototheniidae</taxon>
        <taxon>Dissostichus</taxon>
    </lineage>
</organism>
<dbReference type="InterPro" id="IPR001073">
    <property type="entry name" value="C1q_dom"/>
</dbReference>
<comment type="similarity">
    <text evidence="1 2">Belongs to the calponin family.</text>
</comment>
<dbReference type="Gene3D" id="1.10.418.10">
    <property type="entry name" value="Calponin-like domain"/>
    <property type="match status" value="1"/>
</dbReference>
<evidence type="ECO:0000313" key="7">
    <source>
        <dbReference type="EMBL" id="KAK1900184.1"/>
    </source>
</evidence>
<dbReference type="PROSITE" id="PS51122">
    <property type="entry name" value="CALPONIN_2"/>
    <property type="match status" value="1"/>
</dbReference>
<dbReference type="AlphaFoldDB" id="A0AAD9FFT0"/>
<dbReference type="PROSITE" id="PS01052">
    <property type="entry name" value="CALPONIN_1"/>
    <property type="match status" value="1"/>
</dbReference>
<accession>A0AAD9FFT0</accession>
<dbReference type="InterPro" id="IPR036872">
    <property type="entry name" value="CH_dom_sf"/>
</dbReference>
<dbReference type="SUPFAM" id="SSF47576">
    <property type="entry name" value="Calponin-homology domain, CH-domain"/>
    <property type="match status" value="1"/>
</dbReference>
<keyword evidence="8" id="KW-1185">Reference proteome</keyword>
<evidence type="ECO:0000313" key="8">
    <source>
        <dbReference type="Proteomes" id="UP001228049"/>
    </source>
</evidence>
<name>A0AAD9FFT0_DISEL</name>
<dbReference type="SUPFAM" id="SSF49842">
    <property type="entry name" value="TNF-like"/>
    <property type="match status" value="1"/>
</dbReference>
<dbReference type="PROSITE" id="PS50021">
    <property type="entry name" value="CH"/>
    <property type="match status" value="1"/>
</dbReference>
<feature type="domain" description="Calponin-homology (CH)" evidence="5">
    <location>
        <begin position="220"/>
        <end position="318"/>
    </location>
</feature>
<proteinExistence type="inferred from homology"/>
<dbReference type="GO" id="GO:0051015">
    <property type="term" value="F:actin filament binding"/>
    <property type="evidence" value="ECO:0007669"/>
    <property type="project" value="TreeGrafter"/>
</dbReference>
<sequence length="380" mass="41807">MVVLPVLFLLGPLFLSGPAEALTVAETLKEAALSLDKPLDCNKWDCKCAFEHQRGCCCAAKDMFQLEDDSFMRTKHLWFNISALKYRVKELTGGVRVAFKASNIASSTPPGSSDACFGPFNTNVPIPYNHVTLNHNNGYNPAMGVFTAPAAGVYVFSFSVFSQENGRLYYQSVVLELQRGDQVYIELMSGESSGVGMANKGPSFGLSRQVQDKIDSKYDPELEQILVEWISRQCGSGVGKPEAGKTGFQTWLKDGCVLSELINSLFTGDKPMEQISQFLNAAEKYGVTKTDMFQTVDLWEGKDLAAVQRTLSALGSLAITKEEGTYKGEANWFFKKAQENKRDFSDDQMKAGKNVIGLQMGSNQGASQEGMSYGRPRQIM</sequence>
<dbReference type="Gene3D" id="2.60.120.40">
    <property type="match status" value="1"/>
</dbReference>
<dbReference type="InterPro" id="IPR001715">
    <property type="entry name" value="CH_dom"/>
</dbReference>
<dbReference type="GO" id="GO:0015629">
    <property type="term" value="C:actin cytoskeleton"/>
    <property type="evidence" value="ECO:0007669"/>
    <property type="project" value="TreeGrafter"/>
</dbReference>
<dbReference type="SMART" id="SM00033">
    <property type="entry name" value="CH"/>
    <property type="match status" value="1"/>
</dbReference>
<feature type="chain" id="PRO_5042272979" description="Transgelin" evidence="4">
    <location>
        <begin position="22"/>
        <end position="380"/>
    </location>
</feature>